<dbReference type="Proteomes" id="UP001152049">
    <property type="component" value="Unassembled WGS sequence"/>
</dbReference>
<reference evidence="2" key="1">
    <citation type="submission" date="2022-09" db="EMBL/GenBank/DDBJ databases">
        <title>Fusarium specimens isolated from Avocado Roots.</title>
        <authorList>
            <person name="Stajich J."/>
            <person name="Roper C."/>
            <person name="Heimlech-Rivalta G."/>
        </authorList>
    </citation>
    <scope>NUCLEOTIDE SEQUENCE</scope>
    <source>
        <strain evidence="2">CF00136</strain>
    </source>
</reference>
<proteinExistence type="predicted"/>
<protein>
    <submittedName>
        <fullName evidence="2">Uncharacterized protein</fullName>
    </submittedName>
</protein>
<evidence type="ECO:0000256" key="1">
    <source>
        <dbReference type="SAM" id="MobiDB-lite"/>
    </source>
</evidence>
<feature type="region of interest" description="Disordered" evidence="1">
    <location>
        <begin position="1"/>
        <end position="37"/>
    </location>
</feature>
<name>A0A9W8VDV0_9HYPO</name>
<organism evidence="2 3">
    <name type="scientific">Fusarium torreyae</name>
    <dbReference type="NCBI Taxonomy" id="1237075"/>
    <lineage>
        <taxon>Eukaryota</taxon>
        <taxon>Fungi</taxon>
        <taxon>Dikarya</taxon>
        <taxon>Ascomycota</taxon>
        <taxon>Pezizomycotina</taxon>
        <taxon>Sordariomycetes</taxon>
        <taxon>Hypocreomycetidae</taxon>
        <taxon>Hypocreales</taxon>
        <taxon>Nectriaceae</taxon>
        <taxon>Fusarium</taxon>
    </lineage>
</organism>
<evidence type="ECO:0000313" key="2">
    <source>
        <dbReference type="EMBL" id="KAJ4263073.1"/>
    </source>
</evidence>
<dbReference type="OrthoDB" id="5102857at2759"/>
<accession>A0A9W8VDV0</accession>
<gene>
    <name evidence="2" type="ORF">NW762_006690</name>
</gene>
<keyword evidence="3" id="KW-1185">Reference proteome</keyword>
<sequence>MSSIVDLSKASPQQTPQGNPTQAKPPGQLSESTPAQPQAQDPFFLYKKECRLAWIKYLGLLGQVKLRDGPDGLPYFIGMPPEYSTFRIQPAAMKTMQQKALSDIRNSPIGIENVLDVLRKRPALNLYKEDRECLGHWESMGSRNGMILLGTTNAAEPAPANTRLPKAIMPAMNRMVGIRTLEEDPASFPGYVLPMASFERAVWNGEKAKTEAQRRQYADMALRSLRKFLDCQKNEVITEKINEFLRHFEALAAAEQLE</sequence>
<evidence type="ECO:0000313" key="3">
    <source>
        <dbReference type="Proteomes" id="UP001152049"/>
    </source>
</evidence>
<feature type="compositionally biased region" description="Polar residues" evidence="1">
    <location>
        <begin position="1"/>
        <end position="22"/>
    </location>
</feature>
<dbReference type="EMBL" id="JAOQAZ010000011">
    <property type="protein sequence ID" value="KAJ4263073.1"/>
    <property type="molecule type" value="Genomic_DNA"/>
</dbReference>
<dbReference type="AlphaFoldDB" id="A0A9W8VDV0"/>
<comment type="caution">
    <text evidence="2">The sequence shown here is derived from an EMBL/GenBank/DDBJ whole genome shotgun (WGS) entry which is preliminary data.</text>
</comment>